<dbReference type="GO" id="GO:0006508">
    <property type="term" value="P:proteolysis"/>
    <property type="evidence" value="ECO:0007669"/>
    <property type="project" value="UniProtKB-KW"/>
</dbReference>
<dbReference type="PANTHER" id="PTHR36435:SF1">
    <property type="entry name" value="CAAX AMINO TERMINAL PROTEASE FAMILY PROTEIN"/>
    <property type="match status" value="1"/>
</dbReference>
<organism evidence="3 4">
    <name type="scientific">Fonticella tunisiensis</name>
    <dbReference type="NCBI Taxonomy" id="1096341"/>
    <lineage>
        <taxon>Bacteria</taxon>
        <taxon>Bacillati</taxon>
        <taxon>Bacillota</taxon>
        <taxon>Clostridia</taxon>
        <taxon>Eubacteriales</taxon>
        <taxon>Clostridiaceae</taxon>
        <taxon>Fonticella</taxon>
    </lineage>
</organism>
<feature type="transmembrane region" description="Helical" evidence="1">
    <location>
        <begin position="100"/>
        <end position="120"/>
    </location>
</feature>
<gene>
    <name evidence="3" type="ORF">EDD71_11182</name>
</gene>
<dbReference type="EMBL" id="SOAZ01000011">
    <property type="protein sequence ID" value="TDT58434.1"/>
    <property type="molecule type" value="Genomic_DNA"/>
</dbReference>
<evidence type="ECO:0000313" key="3">
    <source>
        <dbReference type="EMBL" id="TDT58434.1"/>
    </source>
</evidence>
<dbReference type="Pfam" id="PF02517">
    <property type="entry name" value="Rce1-like"/>
    <property type="match status" value="1"/>
</dbReference>
<reference evidence="3 4" key="1">
    <citation type="submission" date="2019-03" db="EMBL/GenBank/DDBJ databases">
        <title>Genomic Encyclopedia of Type Strains, Phase IV (KMG-IV): sequencing the most valuable type-strain genomes for metagenomic binning, comparative biology and taxonomic classification.</title>
        <authorList>
            <person name="Goeker M."/>
        </authorList>
    </citation>
    <scope>NUCLEOTIDE SEQUENCE [LARGE SCALE GENOMIC DNA]</scope>
    <source>
        <strain evidence="3 4">DSM 24455</strain>
    </source>
</reference>
<feature type="transmembrane region" description="Helical" evidence="1">
    <location>
        <begin position="6"/>
        <end position="25"/>
    </location>
</feature>
<evidence type="ECO:0000259" key="2">
    <source>
        <dbReference type="Pfam" id="PF02517"/>
    </source>
</evidence>
<dbReference type="AlphaFoldDB" id="A0A4R7KQK1"/>
<dbReference type="RefSeq" id="WP_133628234.1">
    <property type="nucleotide sequence ID" value="NZ_SOAZ01000011.1"/>
</dbReference>
<keyword evidence="3" id="KW-0378">Hydrolase</keyword>
<feature type="transmembrane region" description="Helical" evidence="1">
    <location>
        <begin position="37"/>
        <end position="57"/>
    </location>
</feature>
<dbReference type="OrthoDB" id="4177129at2"/>
<keyword evidence="3" id="KW-0645">Protease</keyword>
<dbReference type="GO" id="GO:0080120">
    <property type="term" value="P:CAAX-box protein maturation"/>
    <property type="evidence" value="ECO:0007669"/>
    <property type="project" value="UniProtKB-ARBA"/>
</dbReference>
<dbReference type="PANTHER" id="PTHR36435">
    <property type="entry name" value="SLR1288 PROTEIN"/>
    <property type="match status" value="1"/>
</dbReference>
<keyword evidence="1" id="KW-0472">Membrane</keyword>
<keyword evidence="1" id="KW-0812">Transmembrane</keyword>
<feature type="domain" description="CAAX prenyl protease 2/Lysostaphin resistance protein A-like" evidence="2">
    <location>
        <begin position="146"/>
        <end position="231"/>
    </location>
</feature>
<evidence type="ECO:0000313" key="4">
    <source>
        <dbReference type="Proteomes" id="UP000295325"/>
    </source>
</evidence>
<protein>
    <submittedName>
        <fullName evidence="3">CAAX prenyl protease-like protein</fullName>
    </submittedName>
</protein>
<feature type="transmembrane region" description="Helical" evidence="1">
    <location>
        <begin position="180"/>
        <end position="209"/>
    </location>
</feature>
<comment type="caution">
    <text evidence="3">The sequence shown here is derived from an EMBL/GenBank/DDBJ whole genome shotgun (WGS) entry which is preliminary data.</text>
</comment>
<feature type="transmembrane region" description="Helical" evidence="1">
    <location>
        <begin position="221"/>
        <end position="240"/>
    </location>
</feature>
<proteinExistence type="predicted"/>
<name>A0A4R7KQK1_9CLOT</name>
<keyword evidence="1" id="KW-1133">Transmembrane helix</keyword>
<dbReference type="GO" id="GO:0004175">
    <property type="term" value="F:endopeptidase activity"/>
    <property type="evidence" value="ECO:0007669"/>
    <property type="project" value="UniProtKB-ARBA"/>
</dbReference>
<evidence type="ECO:0000256" key="1">
    <source>
        <dbReference type="SAM" id="Phobius"/>
    </source>
</evidence>
<dbReference type="Proteomes" id="UP000295325">
    <property type="component" value="Unassembled WGS sequence"/>
</dbReference>
<dbReference type="InterPro" id="IPR052710">
    <property type="entry name" value="CAAX_protease"/>
</dbReference>
<feature type="transmembrane region" description="Helical" evidence="1">
    <location>
        <begin position="143"/>
        <end position="160"/>
    </location>
</feature>
<sequence>MKDISYVDMIKLIAFIIFLIMPPWFAMLGQLKKRIPAFLTVLMTLGYTFICTFGLLLSQFTQTIIPFILVLITIHLAKKNNDNNEINYYLRSLSGRKKKVIWYSILFKIATLIITMYFVYELQKLGFAVKEQEISNQFMNEDIISVILLSILAVVIAPVLEEFVFRHILYRGFAMKIGRVLSAILTSIMFTVLHFNLASSAAIFSVGLFNCYLYEREGYRAAVLSHFIFNLTSVVMALLVRFSGFNLT</sequence>
<keyword evidence="4" id="KW-1185">Reference proteome</keyword>
<dbReference type="InterPro" id="IPR003675">
    <property type="entry name" value="Rce1/LyrA-like_dom"/>
</dbReference>
<accession>A0A4R7KQK1</accession>